<protein>
    <recommendedName>
        <fullName evidence="7">2-C-methyl-D-erythritol 4-phosphate cytidylyltransferase</fullName>
        <ecNumber evidence="7">2.7.7.60</ecNumber>
    </recommendedName>
    <alternativeName>
        <fullName evidence="7">4-diphosphocytidyl-2C-methyl-D-erythritol synthase</fullName>
    </alternativeName>
    <alternativeName>
        <fullName evidence="7">MEP cytidylyltransferase</fullName>
        <shortName evidence="7">MCT</shortName>
    </alternativeName>
</protein>
<dbReference type="InterPro" id="IPR050088">
    <property type="entry name" value="IspD/TarI_cytidylyltransf_bact"/>
</dbReference>
<evidence type="ECO:0000256" key="4">
    <source>
        <dbReference type="ARBA" id="ARBA00022679"/>
    </source>
</evidence>
<dbReference type="EC" id="2.7.7.60" evidence="7"/>
<dbReference type="InterPro" id="IPR034683">
    <property type="entry name" value="IspD/TarI"/>
</dbReference>
<keyword evidence="10" id="KW-1185">Reference proteome</keyword>
<feature type="region of interest" description="Disordered" evidence="8">
    <location>
        <begin position="1"/>
        <end position="35"/>
    </location>
</feature>
<sequence length="262" mass="28585">MTDPLGGTIPPRRVVPPPAITSRPGAEPRTHDGAPRDVGVVIVAAGRGTRVGGEELKQFRWVAGRPMLLHSVQTFMARPDVALVVVVLPKSHAADPPPWLFQCDIDRLLVSVGGRERSESVANGLEDMPDEVRTVLIHDAARPLVPDDMIERVVASARDGHAVVPALPVVDTLKEVADDGTVARTVDRARLWRIQTPQGFPRDLIMRAHGEARRAQRTFTDDAGLCEWLGIPVRVVRGSERALKITDESDFARAEALSILQE</sequence>
<dbReference type="Gene3D" id="3.90.550.10">
    <property type="entry name" value="Spore Coat Polysaccharide Biosynthesis Protein SpsA, Chain A"/>
    <property type="match status" value="1"/>
</dbReference>
<dbReference type="RefSeq" id="WP_025412318.1">
    <property type="nucleotide sequence ID" value="NZ_CP007128.1"/>
</dbReference>
<dbReference type="OrthoDB" id="9806837at2"/>
<feature type="site" description="Transition state stabilizer" evidence="7">
    <location>
        <position position="57"/>
    </location>
</feature>
<dbReference type="PANTHER" id="PTHR32125">
    <property type="entry name" value="2-C-METHYL-D-ERYTHRITOL 4-PHOSPHATE CYTIDYLYLTRANSFERASE, CHLOROPLASTIC"/>
    <property type="match status" value="1"/>
</dbReference>
<dbReference type="Proteomes" id="UP000019151">
    <property type="component" value="Chromosome"/>
</dbReference>
<dbReference type="HOGENOM" id="CLU_061281_2_2_0"/>
<evidence type="ECO:0000256" key="1">
    <source>
        <dbReference type="ARBA" id="ARBA00001282"/>
    </source>
</evidence>
<evidence type="ECO:0000256" key="6">
    <source>
        <dbReference type="ARBA" id="ARBA00023229"/>
    </source>
</evidence>
<gene>
    <name evidence="7" type="primary">ispD</name>
    <name evidence="9" type="ORF">J421_3315</name>
</gene>
<dbReference type="InterPro" id="IPR018294">
    <property type="entry name" value="ISPD_synthase_CS"/>
</dbReference>
<comment type="function">
    <text evidence="7">Catalyzes the formation of 4-diphosphocytidyl-2-C-methyl-D-erythritol from CTP and 2-C-methyl-D-erythritol 4-phosphate (MEP).</text>
</comment>
<evidence type="ECO:0000256" key="5">
    <source>
        <dbReference type="ARBA" id="ARBA00022695"/>
    </source>
</evidence>
<feature type="site" description="Positions MEP for the nucleophilic attack" evidence="7">
    <location>
        <position position="188"/>
    </location>
</feature>
<name>W0RK89_9BACT</name>
<reference evidence="9 10" key="1">
    <citation type="journal article" date="2014" name="Genome Announc.">
        <title>Genome Sequence and Methylome of Soil Bacterium Gemmatirosa kalamazoonensis KBS708T, a Member of the Rarely Cultivated Gemmatimonadetes Phylum.</title>
        <authorList>
            <person name="Debruyn J.M."/>
            <person name="Radosevich M."/>
            <person name="Wommack K.E."/>
            <person name="Polson S.W."/>
            <person name="Hauser L.J."/>
            <person name="Fawaz M.N."/>
            <person name="Korlach J."/>
            <person name="Tsai Y.C."/>
        </authorList>
    </citation>
    <scope>NUCLEOTIDE SEQUENCE [LARGE SCALE GENOMIC DNA]</scope>
    <source>
        <strain evidence="9 10">KBS708</strain>
    </source>
</reference>
<dbReference type="CDD" id="cd02516">
    <property type="entry name" value="CDP-ME_synthetase"/>
    <property type="match status" value="1"/>
</dbReference>
<dbReference type="UniPathway" id="UPA00056">
    <property type="reaction ID" value="UER00093"/>
</dbReference>
<dbReference type="AlphaFoldDB" id="W0RK89"/>
<feature type="compositionally biased region" description="Basic and acidic residues" evidence="8">
    <location>
        <begin position="26"/>
        <end position="35"/>
    </location>
</feature>
<dbReference type="InParanoid" id="W0RK89"/>
<organism evidence="9 10">
    <name type="scientific">Gemmatirosa kalamazoonensis</name>
    <dbReference type="NCBI Taxonomy" id="861299"/>
    <lineage>
        <taxon>Bacteria</taxon>
        <taxon>Pseudomonadati</taxon>
        <taxon>Gemmatimonadota</taxon>
        <taxon>Gemmatimonadia</taxon>
        <taxon>Gemmatimonadales</taxon>
        <taxon>Gemmatimonadaceae</taxon>
        <taxon>Gemmatirosa</taxon>
    </lineage>
</organism>
<dbReference type="SUPFAM" id="SSF53448">
    <property type="entry name" value="Nucleotide-diphospho-sugar transferases"/>
    <property type="match status" value="1"/>
</dbReference>
<dbReference type="eggNOG" id="COG1211">
    <property type="taxonomic scope" value="Bacteria"/>
</dbReference>
<dbReference type="HAMAP" id="MF_00108">
    <property type="entry name" value="IspD"/>
    <property type="match status" value="1"/>
</dbReference>
<dbReference type="FunCoup" id="W0RK89">
    <property type="interactions" value="316"/>
</dbReference>
<proteinExistence type="inferred from homology"/>
<comment type="similarity">
    <text evidence="3 7">Belongs to the IspD/TarI cytidylyltransferase family. IspD subfamily.</text>
</comment>
<evidence type="ECO:0000256" key="2">
    <source>
        <dbReference type="ARBA" id="ARBA00004787"/>
    </source>
</evidence>
<dbReference type="GO" id="GO:0050518">
    <property type="term" value="F:2-C-methyl-D-erythritol 4-phosphate cytidylyltransferase activity"/>
    <property type="evidence" value="ECO:0007669"/>
    <property type="project" value="UniProtKB-UniRule"/>
</dbReference>
<evidence type="ECO:0000256" key="7">
    <source>
        <dbReference type="HAMAP-Rule" id="MF_00108"/>
    </source>
</evidence>
<dbReference type="KEGG" id="gba:J421_3315"/>
<dbReference type="FunFam" id="3.90.550.10:FF:000003">
    <property type="entry name" value="2-C-methyl-D-erythritol 4-phosphate cytidylyltransferase"/>
    <property type="match status" value="1"/>
</dbReference>
<dbReference type="PANTHER" id="PTHR32125:SF4">
    <property type="entry name" value="2-C-METHYL-D-ERYTHRITOL 4-PHOSPHATE CYTIDYLYLTRANSFERASE, CHLOROPLASTIC"/>
    <property type="match status" value="1"/>
</dbReference>
<feature type="site" description="Positions MEP for the nucleophilic attack" evidence="7">
    <location>
        <position position="244"/>
    </location>
</feature>
<dbReference type="PROSITE" id="PS01295">
    <property type="entry name" value="ISPD"/>
    <property type="match status" value="1"/>
</dbReference>
<keyword evidence="5 7" id="KW-0548">Nucleotidyltransferase</keyword>
<dbReference type="GO" id="GO:0019288">
    <property type="term" value="P:isopentenyl diphosphate biosynthetic process, methylerythritol 4-phosphate pathway"/>
    <property type="evidence" value="ECO:0007669"/>
    <property type="project" value="UniProtKB-UniRule"/>
</dbReference>
<comment type="pathway">
    <text evidence="2 7">Isoprenoid biosynthesis; isopentenyl diphosphate biosynthesis via DXP pathway; isopentenyl diphosphate from 1-deoxy-D-xylulose 5-phosphate: step 2/6.</text>
</comment>
<evidence type="ECO:0000313" key="9">
    <source>
        <dbReference type="EMBL" id="AHG90852.1"/>
    </source>
</evidence>
<dbReference type="NCBIfam" id="TIGR00453">
    <property type="entry name" value="ispD"/>
    <property type="match status" value="1"/>
</dbReference>
<keyword evidence="6 7" id="KW-0414">Isoprene biosynthesis</keyword>
<dbReference type="InterPro" id="IPR029044">
    <property type="entry name" value="Nucleotide-diphossugar_trans"/>
</dbReference>
<feature type="site" description="Transition state stabilizer" evidence="7">
    <location>
        <position position="50"/>
    </location>
</feature>
<dbReference type="STRING" id="861299.J421_3315"/>
<keyword evidence="4 7" id="KW-0808">Transferase</keyword>
<dbReference type="InterPro" id="IPR001228">
    <property type="entry name" value="IspD"/>
</dbReference>
<comment type="catalytic activity">
    <reaction evidence="1 7">
        <text>2-C-methyl-D-erythritol 4-phosphate + CTP + H(+) = 4-CDP-2-C-methyl-D-erythritol + diphosphate</text>
        <dbReference type="Rhea" id="RHEA:13429"/>
        <dbReference type="ChEBI" id="CHEBI:15378"/>
        <dbReference type="ChEBI" id="CHEBI:33019"/>
        <dbReference type="ChEBI" id="CHEBI:37563"/>
        <dbReference type="ChEBI" id="CHEBI:57823"/>
        <dbReference type="ChEBI" id="CHEBI:58262"/>
        <dbReference type="EC" id="2.7.7.60"/>
    </reaction>
</comment>
<evidence type="ECO:0000256" key="8">
    <source>
        <dbReference type="SAM" id="MobiDB-lite"/>
    </source>
</evidence>
<accession>W0RK89</accession>
<evidence type="ECO:0000313" key="10">
    <source>
        <dbReference type="Proteomes" id="UP000019151"/>
    </source>
</evidence>
<evidence type="ECO:0000256" key="3">
    <source>
        <dbReference type="ARBA" id="ARBA00009789"/>
    </source>
</evidence>
<dbReference type="EMBL" id="CP007128">
    <property type="protein sequence ID" value="AHG90852.1"/>
    <property type="molecule type" value="Genomic_DNA"/>
</dbReference>
<dbReference type="Pfam" id="PF01128">
    <property type="entry name" value="IspD"/>
    <property type="match status" value="1"/>
</dbReference>